<sequence length="1801" mass="199885">MGKKSRLTGGAVGRRTILQLSPPGLRSGASGEREEAASGSDDEQEADAHRFMRERRTNMKPHAVKATEGLSLLGAYEDSDDEDAGDSQRSTANSQHNQSADIDSTLANFMAEIDAITTQPSSDDAVSHSSVPTIAPPRPEVNTQQPAASEGQNQQSTEFEYNTEYSLAGVGVEMGDWQEVWDENSGCYYYWNTLTNEVSWELPHYLADQVQSLGQSANSSSVNGNGTVHPVYHAEENTATAAATSTVKETKEVIESVVGLTSEEEERRGVAESLLGPLIPSEVKEAEEKWRKRLLKNLDEPEHSLDSDGEVARPAGSPSTPLQDHDSAPTVQKDLCTKKQTGDNSDAEEETEEDTMELELALERKKAELRALEEGDGSAGGSSPSSETSQEASGSRGLLLKKNRWRTAFTSAASPDSNSRSSDVPDNTETGLSKVVECVTEGEDKKTDNSEDKTASLPVKEEVETSELKVETPELKTRIADWREGALNGVYLRRMLQEAAEHIKYYELNATPKGWSCHWDREHRRYFYVNDRTSVSQWDFPTEDDKDEELKGSQTQVSSQEDNKTSTASGGGVTGSSSYTPAAPPLPPLPSAPSFWSPSQPPLPDSPPPPSNYPPPPPLPPGSPPPPPPPPDSDGEIMEVEMEMDDDNDGEPPAPGTEEDGSGRPPLPPGTGNIKMVESSSASGKGQKRKASQLNKAITIGSSPILYTQPAASAAPLMTAAAYWGVPAVTAPVVPCEPPLPPVPALPPQPPLPPAQPTYESAGAKHLPTDKTKKVKKDKSKKSKIKMPSLVKKWQSIQKELDEEEKSSSSDEDRELLNKKSIEEWKQQQLLTRKAAEDACERSQPQHLTLIDSCPHSVSMNLNQTLRTRQLLIDFDGGRPILSLRAPLDLVNFPSVSHPRWPIECEIISDTIHHIEWDPPEPESFYQPTGHERTPMPAGEERGKVVYCTDHATKRPYFTCSRVGGSRGPIKSATSYDVNQTDFTLEFESRFESGNLQKVAQVGIYDYELTLRTDLYTRKHTQWFYFRVRNMKAGVTYRFTITNLMKSSSLYCQGMRPLLYSERAAKEEGVGWQRVGTNIKYYRNCNQDNSGDGITLHCLTWTLQFPYDSDTCYLAHCYPYTYTHLQRYLSRISSNPAVSSYCTLRVLCHSLAGNAVYMVTITSQGVGRVEARTKKAVVVTARVHPGETNGSWMMEGFLDFLLGDSEDAQLLRDTFVFKVVPMLNPDGVVVGNNRCSLAGRDLNRNYKTLLRDSFPCVWHTRNMVERLMAEMDIVLYCDLHGHNRKNNIFMYGCNNSGDAALKLHERIFPLMMSKNASNKFSFKSCKFRVQKSKEGTGRIAMWRLGIKNSYTMEATFGGSTLGDRRGTHFTTRDLKSIGFHLCDTLLDYCDPDQTKITYCLSELAALLRKEAREKMGKDLGTNCNISVSDLETSTSGSNSSDSDGLPVHLLNQPQTGRPEQTPVRKTKKQLRSYKERNKLRPERAKNNTQTKPVESSVKNIESSLSPENTFKESIPERPAGKYRKKWQINGLIRKAAVPPPTTHPGEVSQVTLWQGCEPVKDDCLENMNGACRHHVAKACPHFGKHKVAATQADDHRHTAGQWRCSSQLLHLSALLPPPTNFIHSQQQQQLCPQQSFVSYKVYRGLSICKVVPDETGVIFESLKCHHLSINLSQLCLSLSGLLPSLTASHRSPSMFVKVVPTKRLLSSFKDRNYLRVSDRYLVPENFSSSNAGTTEPTWQNVEQEGDSSQASLSLMRCIPLGEQNQRDLTPDTPQRETESDTNFFVPVLRDTELRGKRLIHL</sequence>
<gene>
    <name evidence="1" type="ORF">L3Q82_024114</name>
</gene>
<dbReference type="EMBL" id="CM041536">
    <property type="protein sequence ID" value="KAI3371533.1"/>
    <property type="molecule type" value="Genomic_DNA"/>
</dbReference>
<comment type="caution">
    <text evidence="1">The sequence shown here is derived from an EMBL/GenBank/DDBJ whole genome shotgun (WGS) entry which is preliminary data.</text>
</comment>
<protein>
    <submittedName>
        <fullName evidence="1">Uncharacterized protein</fullName>
    </submittedName>
</protein>
<reference evidence="1" key="1">
    <citation type="submission" date="2022-04" db="EMBL/GenBank/DDBJ databases">
        <title>Jade perch genome.</title>
        <authorList>
            <person name="Chao B."/>
        </authorList>
    </citation>
    <scope>NUCLEOTIDE SEQUENCE</scope>
    <source>
        <strain evidence="1">CB-2022</strain>
    </source>
</reference>
<evidence type="ECO:0000313" key="2">
    <source>
        <dbReference type="Proteomes" id="UP000831701"/>
    </source>
</evidence>
<proteinExistence type="predicted"/>
<evidence type="ECO:0000313" key="1">
    <source>
        <dbReference type="EMBL" id="KAI3371533.1"/>
    </source>
</evidence>
<name>A0ACB8WVP5_9TELE</name>
<accession>A0ACB8WVP5</accession>
<dbReference type="Proteomes" id="UP000831701">
    <property type="component" value="Chromosome 6"/>
</dbReference>
<keyword evidence="2" id="KW-1185">Reference proteome</keyword>
<organism evidence="1 2">
    <name type="scientific">Scortum barcoo</name>
    <name type="common">barcoo grunter</name>
    <dbReference type="NCBI Taxonomy" id="214431"/>
    <lineage>
        <taxon>Eukaryota</taxon>
        <taxon>Metazoa</taxon>
        <taxon>Chordata</taxon>
        <taxon>Craniata</taxon>
        <taxon>Vertebrata</taxon>
        <taxon>Euteleostomi</taxon>
        <taxon>Actinopterygii</taxon>
        <taxon>Neopterygii</taxon>
        <taxon>Teleostei</taxon>
        <taxon>Neoteleostei</taxon>
        <taxon>Acanthomorphata</taxon>
        <taxon>Eupercaria</taxon>
        <taxon>Centrarchiformes</taxon>
        <taxon>Terapontoidei</taxon>
        <taxon>Terapontidae</taxon>
        <taxon>Scortum</taxon>
    </lineage>
</organism>